<dbReference type="Proteomes" id="UP000479357">
    <property type="component" value="Segment"/>
</dbReference>
<accession>A0A6C0R0Q5</accession>
<evidence type="ECO:0000313" key="1">
    <source>
        <dbReference type="EMBL" id="QHZ59855.1"/>
    </source>
</evidence>
<dbReference type="KEGG" id="vg:55626548"/>
<evidence type="ECO:0000313" key="2">
    <source>
        <dbReference type="Proteomes" id="UP000479357"/>
    </source>
</evidence>
<sequence length="59" mass="6799">MSREYTVEELIEALSKFKPTDIVIVKGTRNGTFSHEIESIEYGKRKITEGKVCIHGRSW</sequence>
<name>A0A6C0R0Q5_9CAUD</name>
<reference evidence="1 2" key="1">
    <citation type="submission" date="2019-12" db="EMBL/GenBank/DDBJ databases">
        <title>Alteromonas phage V22 represents a new genus of marine bacteriophages that requires a novel tail fiber chaperone for host recognition.</title>
        <authorList>
            <person name="Gonzalez-Serrano R."/>
            <person name="Dunne M."/>
            <person name="Rosselli R."/>
            <person name="Martin-Cuadrado A.-B."/>
            <person name="Grosboillot V."/>
            <person name="Zinsli L."/>
            <person name="Roda-Garcia J.J."/>
            <person name="Loessner M.J."/>
            <person name="Rodriguez-Valera F."/>
        </authorList>
    </citation>
    <scope>NUCLEOTIDE SEQUENCE [LARGE SCALE GENOMIC DNA]</scope>
</reference>
<dbReference type="EMBL" id="MN877442">
    <property type="protein sequence ID" value="QHZ59855.1"/>
    <property type="molecule type" value="Genomic_DNA"/>
</dbReference>
<dbReference type="GeneID" id="55626548"/>
<protein>
    <submittedName>
        <fullName evidence="1">Uncharacterized protein</fullName>
    </submittedName>
</protein>
<proteinExistence type="predicted"/>
<keyword evidence="2" id="KW-1185">Reference proteome</keyword>
<dbReference type="RefSeq" id="YP_009855808.1">
    <property type="nucleotide sequence ID" value="NC_048847.1"/>
</dbReference>
<organism evidence="1 2">
    <name type="scientific">Alteromonas phage vB_AmeM_PT11-V22</name>
    <dbReference type="NCBI Taxonomy" id="2704031"/>
    <lineage>
        <taxon>Viruses</taxon>
        <taxon>Duplodnaviria</taxon>
        <taxon>Heunggongvirae</taxon>
        <taxon>Uroviricota</taxon>
        <taxon>Caudoviricetes</taxon>
        <taxon>Myoalterovirus</taxon>
        <taxon>Myoalterovirus PT11V22</taxon>
    </lineage>
</organism>